<feature type="compositionally biased region" description="Basic and acidic residues" evidence="1">
    <location>
        <begin position="152"/>
        <end position="161"/>
    </location>
</feature>
<dbReference type="RefSeq" id="WP_052015879.1">
    <property type="nucleotide sequence ID" value="NZ_BAUU01000016.1"/>
</dbReference>
<feature type="domain" description="Transcobalamin-like C-terminal" evidence="2">
    <location>
        <begin position="192"/>
        <end position="267"/>
    </location>
</feature>
<proteinExistence type="predicted"/>
<sequence length="269" mass="29268">MRIRWFQILLLMFMTIGILVGCGTGNKEELQDDQEQVIEDVEVEQSENAELGDEESNAEEEVEQLEDAEVVLPSKSGESEQSESTASSSNEDRVDESTEKKESSQTSDRQSSSNEKKEQSSSNSHSNSSNNQTSNSKQKEEKKQESSSSKSNDSKAKEEKTPSSPEPTVTIVIQGPSDKGKIGEGQVAYADGDTVLDILTKYGKSASIHVDSTGRGAAAYVQGIANIYEFDYGPRSGWVAKVNGTSISQSAGVTAVKEGDRVEWLYTEE</sequence>
<dbReference type="Proteomes" id="UP000018895">
    <property type="component" value="Unassembled WGS sequence"/>
</dbReference>
<dbReference type="Gene3D" id="2.170.130.30">
    <property type="match status" value="1"/>
</dbReference>
<accession>W4QHD9</accession>
<feature type="region of interest" description="Disordered" evidence="1">
    <location>
        <begin position="45"/>
        <end position="184"/>
    </location>
</feature>
<comment type="caution">
    <text evidence="3">The sequence shown here is derived from an EMBL/GenBank/DDBJ whole genome shotgun (WGS) entry which is preliminary data.</text>
</comment>
<feature type="compositionally biased region" description="Low complexity" evidence="1">
    <location>
        <begin position="104"/>
        <end position="113"/>
    </location>
</feature>
<dbReference type="Pfam" id="PF14478">
    <property type="entry name" value="DUF4430"/>
    <property type="match status" value="1"/>
</dbReference>
<dbReference type="EMBL" id="BAUU01000016">
    <property type="protein sequence ID" value="GAE31068.1"/>
    <property type="molecule type" value="Genomic_DNA"/>
</dbReference>
<name>W4QHD9_9BACI</name>
<evidence type="ECO:0000313" key="3">
    <source>
        <dbReference type="EMBL" id="GAE31068.1"/>
    </source>
</evidence>
<dbReference type="AlphaFoldDB" id="W4QHD9"/>
<protein>
    <recommendedName>
        <fullName evidence="2">Transcobalamin-like C-terminal domain-containing protein</fullName>
    </recommendedName>
</protein>
<evidence type="ECO:0000259" key="2">
    <source>
        <dbReference type="Pfam" id="PF14478"/>
    </source>
</evidence>
<evidence type="ECO:0000313" key="4">
    <source>
        <dbReference type="Proteomes" id="UP000018895"/>
    </source>
</evidence>
<organism evidence="3 4">
    <name type="scientific">Halalkalibacter hemicellulosilyticusJCM 9152</name>
    <dbReference type="NCBI Taxonomy" id="1236971"/>
    <lineage>
        <taxon>Bacteria</taxon>
        <taxon>Bacillati</taxon>
        <taxon>Bacillota</taxon>
        <taxon>Bacilli</taxon>
        <taxon>Bacillales</taxon>
        <taxon>Bacillaceae</taxon>
        <taxon>Halalkalibacter</taxon>
    </lineage>
</organism>
<dbReference type="PROSITE" id="PS51257">
    <property type="entry name" value="PROKAR_LIPOPROTEIN"/>
    <property type="match status" value="1"/>
</dbReference>
<gene>
    <name evidence="3" type="ORF">JCM9152_2507</name>
</gene>
<evidence type="ECO:0000256" key="1">
    <source>
        <dbReference type="SAM" id="MobiDB-lite"/>
    </source>
</evidence>
<dbReference type="OrthoDB" id="2356646at2"/>
<feature type="compositionally biased region" description="Acidic residues" evidence="1">
    <location>
        <begin position="45"/>
        <end position="69"/>
    </location>
</feature>
<feature type="compositionally biased region" description="Low complexity" evidence="1">
    <location>
        <begin position="120"/>
        <end position="136"/>
    </location>
</feature>
<keyword evidence="4" id="KW-1185">Reference proteome</keyword>
<dbReference type="STRING" id="1236971.JCM9152_2507"/>
<reference evidence="3" key="1">
    <citation type="journal article" date="2014" name="Genome Announc.">
        <title>Draft Genome Sequences of Three Alkaliphilic Bacillus Strains, Bacillus wakoensis JCM 9140T, Bacillus akibai JCM 9157T, and Bacillus hemicellulosilyticus JCM 9152T.</title>
        <authorList>
            <person name="Yuki M."/>
            <person name="Oshima K."/>
            <person name="Suda W."/>
            <person name="Oshida Y."/>
            <person name="Kitamura K."/>
            <person name="Iida T."/>
            <person name="Hattori M."/>
            <person name="Ohkuma M."/>
        </authorList>
    </citation>
    <scope>NUCLEOTIDE SEQUENCE [LARGE SCALE GENOMIC DNA]</scope>
    <source>
        <strain evidence="3">JCM 9152</strain>
    </source>
</reference>
<dbReference type="InterPro" id="IPR027954">
    <property type="entry name" value="Transcobalamin-like_C"/>
</dbReference>
<feature type="compositionally biased region" description="Basic and acidic residues" evidence="1">
    <location>
        <begin position="90"/>
        <end position="103"/>
    </location>
</feature>